<proteinExistence type="predicted"/>
<comment type="caution">
    <text evidence="2">The sequence shown here is derived from an EMBL/GenBank/DDBJ whole genome shotgun (WGS) entry which is preliminary data.</text>
</comment>
<reference evidence="2 3" key="1">
    <citation type="submission" date="2018-02" db="EMBL/GenBank/DDBJ databases">
        <title>Draft genome sequences of Elsinoe sp., causing black scab on jojoba.</title>
        <authorList>
            <person name="Stodart B."/>
            <person name="Jeffress S."/>
            <person name="Ash G."/>
            <person name="Arun Chinnappa K."/>
        </authorList>
    </citation>
    <scope>NUCLEOTIDE SEQUENCE [LARGE SCALE GENOMIC DNA]</scope>
    <source>
        <strain evidence="2 3">Hillstone_2</strain>
    </source>
</reference>
<accession>A0A4U7B6B3</accession>
<dbReference type="Proteomes" id="UP000308133">
    <property type="component" value="Unassembled WGS sequence"/>
</dbReference>
<dbReference type="AlphaFoldDB" id="A0A4U7B6B3"/>
<protein>
    <submittedName>
        <fullName evidence="2">Uncharacterized protein</fullName>
    </submittedName>
</protein>
<evidence type="ECO:0000313" key="3">
    <source>
        <dbReference type="Proteomes" id="UP000308133"/>
    </source>
</evidence>
<sequence>MDSAQYYVTDALRYMSKSRNIARLALERGERIDQGHANPGYAPGDNEIAVYTTDRNAVDTAFQEYVRDGNMQSDVIMPWASLTSSRSDTKSANATVSKAPKPIISADYSYASVESGAANGRLADQELSAGGGNEERTVSKRKATDELGDQGVKVARTQEPNLFDVSITPSPSATSNQNSPAATRPPGQA</sequence>
<name>A0A4U7B6B3_9PEZI</name>
<dbReference type="EMBL" id="PTQR01000009">
    <property type="protein sequence ID" value="TKX26973.1"/>
    <property type="molecule type" value="Genomic_DNA"/>
</dbReference>
<organism evidence="2 3">
    <name type="scientific">Elsinoe australis</name>
    <dbReference type="NCBI Taxonomy" id="40998"/>
    <lineage>
        <taxon>Eukaryota</taxon>
        <taxon>Fungi</taxon>
        <taxon>Dikarya</taxon>
        <taxon>Ascomycota</taxon>
        <taxon>Pezizomycotina</taxon>
        <taxon>Dothideomycetes</taxon>
        <taxon>Dothideomycetidae</taxon>
        <taxon>Myriangiales</taxon>
        <taxon>Elsinoaceae</taxon>
        <taxon>Elsinoe</taxon>
    </lineage>
</organism>
<feature type="compositionally biased region" description="Basic and acidic residues" evidence="1">
    <location>
        <begin position="133"/>
        <end position="145"/>
    </location>
</feature>
<feature type="compositionally biased region" description="Polar residues" evidence="1">
    <location>
        <begin position="167"/>
        <end position="181"/>
    </location>
</feature>
<evidence type="ECO:0000313" key="2">
    <source>
        <dbReference type="EMBL" id="TKX26973.1"/>
    </source>
</evidence>
<gene>
    <name evidence="2" type="ORF">C1H76_0727</name>
</gene>
<evidence type="ECO:0000256" key="1">
    <source>
        <dbReference type="SAM" id="MobiDB-lite"/>
    </source>
</evidence>
<feature type="region of interest" description="Disordered" evidence="1">
    <location>
        <begin position="124"/>
        <end position="189"/>
    </location>
</feature>